<comment type="similarity">
    <text evidence="10 12">Belongs to the ApbE family.</text>
</comment>
<dbReference type="PROSITE" id="PS51257">
    <property type="entry name" value="PROKAR_LIPOPROTEIN"/>
    <property type="match status" value="1"/>
</dbReference>
<dbReference type="Pfam" id="PF02424">
    <property type="entry name" value="ApbE"/>
    <property type="match status" value="1"/>
</dbReference>
<evidence type="ECO:0000256" key="1">
    <source>
        <dbReference type="ARBA" id="ARBA00011955"/>
    </source>
</evidence>
<feature type="chain" id="PRO_5039750199" description="FAD:protein FMN transferase" evidence="12">
    <location>
        <begin position="28"/>
        <end position="355"/>
    </location>
</feature>
<evidence type="ECO:0000256" key="6">
    <source>
        <dbReference type="ARBA" id="ARBA00022827"/>
    </source>
</evidence>
<dbReference type="EC" id="2.7.1.180" evidence="1 10"/>
<dbReference type="GO" id="GO:0046872">
    <property type="term" value="F:metal ion binding"/>
    <property type="evidence" value="ECO:0007669"/>
    <property type="project" value="UniProtKB-UniRule"/>
</dbReference>
<dbReference type="GO" id="GO:0016740">
    <property type="term" value="F:transferase activity"/>
    <property type="evidence" value="ECO:0007669"/>
    <property type="project" value="UniProtKB-UniRule"/>
</dbReference>
<dbReference type="SUPFAM" id="SSF143631">
    <property type="entry name" value="ApbE-like"/>
    <property type="match status" value="1"/>
</dbReference>
<feature type="binding site" evidence="11">
    <location>
        <position position="183"/>
    </location>
    <ligand>
        <name>Mg(2+)</name>
        <dbReference type="ChEBI" id="CHEBI:18420"/>
    </ligand>
</feature>
<comment type="catalytic activity">
    <reaction evidence="9 10 12">
        <text>L-threonyl-[protein] + FAD = FMN-L-threonyl-[protein] + AMP + H(+)</text>
        <dbReference type="Rhea" id="RHEA:36847"/>
        <dbReference type="Rhea" id="RHEA-COMP:11060"/>
        <dbReference type="Rhea" id="RHEA-COMP:11061"/>
        <dbReference type="ChEBI" id="CHEBI:15378"/>
        <dbReference type="ChEBI" id="CHEBI:30013"/>
        <dbReference type="ChEBI" id="CHEBI:57692"/>
        <dbReference type="ChEBI" id="CHEBI:74257"/>
        <dbReference type="ChEBI" id="CHEBI:456215"/>
        <dbReference type="EC" id="2.7.1.180"/>
    </reaction>
</comment>
<keyword evidence="5 10" id="KW-0479">Metal-binding</keyword>
<keyword evidence="12 13" id="KW-0449">Lipoprotein</keyword>
<evidence type="ECO:0000256" key="7">
    <source>
        <dbReference type="ARBA" id="ARBA00022842"/>
    </source>
</evidence>
<dbReference type="AlphaFoldDB" id="A0A239AND3"/>
<dbReference type="InterPro" id="IPR003374">
    <property type="entry name" value="ApbE-like_sf"/>
</dbReference>
<feature type="binding site" evidence="11">
    <location>
        <position position="303"/>
    </location>
    <ligand>
        <name>Mg(2+)</name>
        <dbReference type="ChEBI" id="CHEBI:18420"/>
    </ligand>
</feature>
<keyword evidence="12" id="KW-1003">Cell membrane</keyword>
<keyword evidence="12" id="KW-0472">Membrane</keyword>
<dbReference type="InterPro" id="IPR024932">
    <property type="entry name" value="ApbE"/>
</dbReference>
<dbReference type="Proteomes" id="UP000198304">
    <property type="component" value="Unassembled WGS sequence"/>
</dbReference>
<evidence type="ECO:0000313" key="13">
    <source>
        <dbReference type="EMBL" id="SNR97196.1"/>
    </source>
</evidence>
<evidence type="ECO:0000256" key="11">
    <source>
        <dbReference type="PIRSR" id="PIRSR006268-2"/>
    </source>
</evidence>
<protein>
    <recommendedName>
        <fullName evidence="2 10">FAD:protein FMN transferase</fullName>
        <ecNumber evidence="1 10">2.7.1.180</ecNumber>
    </recommendedName>
    <alternativeName>
        <fullName evidence="8 10">Flavin transferase</fullName>
    </alternativeName>
</protein>
<dbReference type="OrthoDB" id="9778595at2"/>
<evidence type="ECO:0000256" key="5">
    <source>
        <dbReference type="ARBA" id="ARBA00022723"/>
    </source>
</evidence>
<keyword evidence="3 10" id="KW-0285">Flavoprotein</keyword>
<evidence type="ECO:0000256" key="2">
    <source>
        <dbReference type="ARBA" id="ARBA00016337"/>
    </source>
</evidence>
<comment type="cofactor">
    <cofactor evidence="11">
        <name>Mg(2+)</name>
        <dbReference type="ChEBI" id="CHEBI:18420"/>
    </cofactor>
    <cofactor evidence="11">
        <name>Mn(2+)</name>
        <dbReference type="ChEBI" id="CHEBI:29035"/>
    </cofactor>
    <text evidence="11">Magnesium. Can also use manganese.</text>
</comment>
<name>A0A239AND3_9FIRM</name>
<sequence length="355" mass="38972">MINKIFRHKIRIALLFVVLSLVLTACGARAPKLVKENQFVLGTFGQIQAYSTSSKKGNETVTMAYQRIHEIENIMSTSVVGSDVYNINQNAGIQSVEISQETLEVIKKGLKYYELTNGAFNIGLGRLSKLWGLNVASSSEGPSRIPTNEEIVKALQHIDLNRLEINGSKVFIKDSEMTIDLGGIAKGYAVDEAVNTLKKAGIESGFVNLGGDIYVLGPKPDGTSWKMGIQTPEYGTTSVIARVELTNRSIVTSGDYQKFVIDEENNKSYHHILDPTTGYPADNELTSVTIISNTSIEGDVYSTATFVMGLEEGLRFVENLEDVEGIFVTKDKTMHATSGIKNEIEILDQSYKLAE</sequence>
<keyword evidence="4 10" id="KW-0808">Transferase</keyword>
<dbReference type="PANTHER" id="PTHR30040:SF2">
    <property type="entry name" value="FAD:PROTEIN FMN TRANSFERASE"/>
    <property type="match status" value="1"/>
</dbReference>
<evidence type="ECO:0000256" key="10">
    <source>
        <dbReference type="PIRNR" id="PIRNR006268"/>
    </source>
</evidence>
<keyword evidence="14" id="KW-1185">Reference proteome</keyword>
<dbReference type="EMBL" id="FZOJ01000002">
    <property type="protein sequence ID" value="SNR97196.1"/>
    <property type="molecule type" value="Genomic_DNA"/>
</dbReference>
<evidence type="ECO:0000313" key="14">
    <source>
        <dbReference type="Proteomes" id="UP000198304"/>
    </source>
</evidence>
<dbReference type="RefSeq" id="WP_089281352.1">
    <property type="nucleotide sequence ID" value="NZ_FZOJ01000002.1"/>
</dbReference>
<comment type="function">
    <text evidence="12">Flavin transferase that catalyzes the transfer of the FMN moiety of FAD and its covalent binding to the hydroxyl group of a threonine residue in a target flavoprotein.</text>
</comment>
<dbReference type="GO" id="GO:0005886">
    <property type="term" value="C:plasma membrane"/>
    <property type="evidence" value="ECO:0007669"/>
    <property type="project" value="UniProtKB-SubCell"/>
</dbReference>
<dbReference type="PIRSF" id="PIRSF006268">
    <property type="entry name" value="ApbE"/>
    <property type="match status" value="1"/>
</dbReference>
<keyword evidence="6 10" id="KW-0274">FAD</keyword>
<comment type="subcellular location">
    <subcellularLocation>
        <location evidence="12">Cell inner membrane</location>
        <topology evidence="12">Lipid-anchor</topology>
        <orientation evidence="12">Periplasmic side</orientation>
    </subcellularLocation>
</comment>
<keyword evidence="12" id="KW-0997">Cell inner membrane</keyword>
<evidence type="ECO:0000256" key="9">
    <source>
        <dbReference type="ARBA" id="ARBA00048540"/>
    </source>
</evidence>
<evidence type="ECO:0000256" key="3">
    <source>
        <dbReference type="ARBA" id="ARBA00022630"/>
    </source>
</evidence>
<dbReference type="PANTHER" id="PTHR30040">
    <property type="entry name" value="THIAMINE BIOSYNTHESIS LIPOPROTEIN APBE"/>
    <property type="match status" value="1"/>
</dbReference>
<evidence type="ECO:0000256" key="8">
    <source>
        <dbReference type="ARBA" id="ARBA00031306"/>
    </source>
</evidence>
<feature type="binding site" evidence="11">
    <location>
        <position position="299"/>
    </location>
    <ligand>
        <name>Mg(2+)</name>
        <dbReference type="ChEBI" id="CHEBI:18420"/>
    </ligand>
</feature>
<organism evidence="13 14">
    <name type="scientific">Anaerovirgula multivorans</name>
    <dbReference type="NCBI Taxonomy" id="312168"/>
    <lineage>
        <taxon>Bacteria</taxon>
        <taxon>Bacillati</taxon>
        <taxon>Bacillota</taxon>
        <taxon>Clostridia</taxon>
        <taxon>Peptostreptococcales</taxon>
        <taxon>Natronincolaceae</taxon>
        <taxon>Anaerovirgula</taxon>
    </lineage>
</organism>
<evidence type="ECO:0000256" key="12">
    <source>
        <dbReference type="RuleBase" id="RU363002"/>
    </source>
</evidence>
<accession>A0A239AND3</accession>
<evidence type="ECO:0000256" key="4">
    <source>
        <dbReference type="ARBA" id="ARBA00022679"/>
    </source>
</evidence>
<reference evidence="14" key="1">
    <citation type="submission" date="2017-06" db="EMBL/GenBank/DDBJ databases">
        <authorList>
            <person name="Varghese N."/>
            <person name="Submissions S."/>
        </authorList>
    </citation>
    <scope>NUCLEOTIDE SEQUENCE [LARGE SCALE GENOMIC DNA]</scope>
    <source>
        <strain evidence="14">SCA</strain>
    </source>
</reference>
<proteinExistence type="inferred from homology"/>
<gene>
    <name evidence="13" type="ORF">SAMN05446037_1002162</name>
</gene>
<keyword evidence="12" id="KW-0732">Signal</keyword>
<keyword evidence="7 10" id="KW-0460">Magnesium</keyword>
<dbReference type="Gene3D" id="3.10.520.10">
    <property type="entry name" value="ApbE-like domains"/>
    <property type="match status" value="1"/>
</dbReference>
<feature type="signal peptide" evidence="12">
    <location>
        <begin position="1"/>
        <end position="27"/>
    </location>
</feature>